<proteinExistence type="inferred from homology"/>
<dbReference type="NCBIfam" id="TIGR01263">
    <property type="entry name" value="4HPPD"/>
    <property type="match status" value="1"/>
</dbReference>
<dbReference type="FunFam" id="3.10.180.10:FF:000013">
    <property type="entry name" value="4-hydroxyphenylpyruvate dioxygenase"/>
    <property type="match status" value="1"/>
</dbReference>
<evidence type="ECO:0000256" key="14">
    <source>
        <dbReference type="ARBA" id="ARBA00023232"/>
    </source>
</evidence>
<dbReference type="OrthoDB" id="414569at2759"/>
<organism evidence="18 19">
    <name type="scientific">Phaseolus vulgaris</name>
    <name type="common">Kidney bean</name>
    <name type="synonym">French bean</name>
    <dbReference type="NCBI Taxonomy" id="3885"/>
    <lineage>
        <taxon>Eukaryota</taxon>
        <taxon>Viridiplantae</taxon>
        <taxon>Streptophyta</taxon>
        <taxon>Embryophyta</taxon>
        <taxon>Tracheophyta</taxon>
        <taxon>Spermatophyta</taxon>
        <taxon>Magnoliopsida</taxon>
        <taxon>eudicotyledons</taxon>
        <taxon>Gunneridae</taxon>
        <taxon>Pentapetalae</taxon>
        <taxon>rosids</taxon>
        <taxon>fabids</taxon>
        <taxon>Fabales</taxon>
        <taxon>Fabaceae</taxon>
        <taxon>Papilionoideae</taxon>
        <taxon>50 kb inversion clade</taxon>
        <taxon>NPAAA clade</taxon>
        <taxon>indigoferoid/millettioid clade</taxon>
        <taxon>Phaseoleae</taxon>
        <taxon>Phaseolus</taxon>
    </lineage>
</organism>
<protein>
    <recommendedName>
        <fullName evidence="6">4-hydroxyphenylpyruvate dioxygenase</fullName>
        <ecNumber evidence="5">1.13.11.27</ecNumber>
    </recommendedName>
    <alternativeName>
        <fullName evidence="15">4-hydroxyphenylpyruvic acid oxidase</fullName>
    </alternativeName>
</protein>
<accession>V7B980</accession>
<dbReference type="FunFam" id="3.10.180.10:FF:000025">
    <property type="entry name" value="4-hydroxyphenylpyruvate dioxygenase"/>
    <property type="match status" value="1"/>
</dbReference>
<comment type="pathway">
    <text evidence="3">Amino-acid degradation; L-phenylalanine degradation; acetoacetate and fumarate from L-phenylalanine: step 3/6.</text>
</comment>
<evidence type="ECO:0000256" key="5">
    <source>
        <dbReference type="ARBA" id="ARBA00013222"/>
    </source>
</evidence>
<evidence type="ECO:0000256" key="3">
    <source>
        <dbReference type="ARBA" id="ARBA00005162"/>
    </source>
</evidence>
<dbReference type="Gramene" id="ESW13418">
    <property type="protein sequence ID" value="ESW13418"/>
    <property type="gene ID" value="PHAVU_008G194300g"/>
</dbReference>
<keyword evidence="19" id="KW-1185">Reference proteome</keyword>
<comment type="pathway">
    <text evidence="16">Cofactor biosynthesis; prenylquinone biosynthesis.</text>
</comment>
<dbReference type="InterPro" id="IPR004360">
    <property type="entry name" value="Glyas_Fos-R_dOase_dom"/>
</dbReference>
<evidence type="ECO:0000256" key="9">
    <source>
        <dbReference type="ARBA" id="ARBA00022737"/>
    </source>
</evidence>
<dbReference type="PANTHER" id="PTHR11959">
    <property type="entry name" value="4-HYDROXYPHENYLPYRUVATE DIOXYGENASE"/>
    <property type="match status" value="1"/>
</dbReference>
<keyword evidence="11" id="KW-0223">Dioxygenase</keyword>
<keyword evidence="10" id="KW-0828">Tyrosine catabolism</keyword>
<dbReference type="OMA" id="DPFPVKG"/>
<dbReference type="InterPro" id="IPR041735">
    <property type="entry name" value="4OHPhenylPyrv_dOase_C"/>
</dbReference>
<dbReference type="InterPro" id="IPR037523">
    <property type="entry name" value="VOC_core"/>
</dbReference>
<sequence>MDLSLPYAISLYIMWLQSPTTPFSSLHLLLQYHSTTCHSLPTSSPTTTAITQEPISNTMGNQTELQSPFKLVGFKNFVRTNSESDRFQVNRFHHIEFWCTDATNAASRFSWGLGMPIVAKSDLSTGNLIHASYLLRSGDLSFLFSAPYAPSISAGAASTAAIPSFDAAACLSFAAKHGFGVRAIALEVADAEAAFRASVAHGAEPVSPPALLDGRTGFAEVRLYGDVVLRYVSYKDASHASEANPSRWFLPGFEASAEAFRELDYGIRRLDHAVGNVPELAPAVNYLKSFTGFHEFAEFTAEDVGTSESGLNSVVMANNSETVLLPLNEPVYGTKRRSQIETYLEHNEGAGVQHLALVSNDIFTTLREMRNRSFIGGFEFMPSPPPTYYANLHKRAGDVLTVDQIKQCEELGILVDRDDQGTLLQIFTRPVGDRPTLFIEIIERVGCMVEDEEGKVYQKGACGGFGKGNFSELFKSIEEYEKTLLEGRTTSS</sequence>
<dbReference type="Pfam" id="PF00903">
    <property type="entry name" value="Glyoxalase"/>
    <property type="match status" value="1"/>
</dbReference>
<dbReference type="GO" id="GO:0003868">
    <property type="term" value="F:4-hydroxyphenylpyruvate dioxygenase activity"/>
    <property type="evidence" value="ECO:0007669"/>
    <property type="project" value="UniProtKB-EC"/>
</dbReference>
<evidence type="ECO:0000256" key="16">
    <source>
        <dbReference type="ARBA" id="ARBA00060694"/>
    </source>
</evidence>
<keyword evidence="13" id="KW-0408">Iron</keyword>
<evidence type="ECO:0000256" key="8">
    <source>
        <dbReference type="ARBA" id="ARBA00022723"/>
    </source>
</evidence>
<dbReference type="AlphaFoldDB" id="V7B980"/>
<dbReference type="GO" id="GO:0005737">
    <property type="term" value="C:cytoplasm"/>
    <property type="evidence" value="ECO:0007669"/>
    <property type="project" value="UniProtKB-SubCell"/>
</dbReference>
<evidence type="ECO:0000313" key="19">
    <source>
        <dbReference type="Proteomes" id="UP000000226"/>
    </source>
</evidence>
<reference evidence="19" key="1">
    <citation type="journal article" date="2014" name="Nat. Genet.">
        <title>A reference genome for common bean and genome-wide analysis of dual domestications.</title>
        <authorList>
            <person name="Schmutz J."/>
            <person name="McClean P.E."/>
            <person name="Mamidi S."/>
            <person name="Wu G.A."/>
            <person name="Cannon S.B."/>
            <person name="Grimwood J."/>
            <person name="Jenkins J."/>
            <person name="Shu S."/>
            <person name="Song Q."/>
            <person name="Chavarro C."/>
            <person name="Torres-Torres M."/>
            <person name="Geffroy V."/>
            <person name="Moghaddam S.M."/>
            <person name="Gao D."/>
            <person name="Abernathy B."/>
            <person name="Barry K."/>
            <person name="Blair M."/>
            <person name="Brick M.A."/>
            <person name="Chovatia M."/>
            <person name="Gepts P."/>
            <person name="Goodstein D.M."/>
            <person name="Gonzales M."/>
            <person name="Hellsten U."/>
            <person name="Hyten D.L."/>
            <person name="Jia G."/>
            <person name="Kelly J.D."/>
            <person name="Kudrna D."/>
            <person name="Lee R."/>
            <person name="Richard M.M."/>
            <person name="Miklas P.N."/>
            <person name="Osorno J.M."/>
            <person name="Rodrigues J."/>
            <person name="Thareau V."/>
            <person name="Urrea C.A."/>
            <person name="Wang M."/>
            <person name="Yu Y."/>
            <person name="Zhang M."/>
            <person name="Wing R.A."/>
            <person name="Cregan P.B."/>
            <person name="Rokhsar D.S."/>
            <person name="Jackson S.A."/>
        </authorList>
    </citation>
    <scope>NUCLEOTIDE SEQUENCE [LARGE SCALE GENOMIC DNA]</scope>
    <source>
        <strain evidence="19">cv. G19833</strain>
    </source>
</reference>
<keyword evidence="7" id="KW-0963">Cytoplasm</keyword>
<dbReference type="InterPro" id="IPR005956">
    <property type="entry name" value="4OHPhenylPyrv_dOase"/>
</dbReference>
<gene>
    <name evidence="18" type="ORF">PHAVU_008G194300g</name>
</gene>
<feature type="domain" description="VOC" evidence="17">
    <location>
        <begin position="91"/>
        <end position="234"/>
    </location>
</feature>
<evidence type="ECO:0000256" key="10">
    <source>
        <dbReference type="ARBA" id="ARBA00022878"/>
    </source>
</evidence>
<dbReference type="Proteomes" id="UP000000226">
    <property type="component" value="Chromosome 8"/>
</dbReference>
<name>V7B980_PHAVU</name>
<evidence type="ECO:0000256" key="13">
    <source>
        <dbReference type="ARBA" id="ARBA00023004"/>
    </source>
</evidence>
<keyword evidence="9" id="KW-0677">Repeat</keyword>
<dbReference type="GO" id="GO:0006572">
    <property type="term" value="P:L-tyrosine catabolic process"/>
    <property type="evidence" value="ECO:0007669"/>
    <property type="project" value="UniProtKB-KW"/>
</dbReference>
<evidence type="ECO:0000256" key="15">
    <source>
        <dbReference type="ARBA" id="ARBA00029786"/>
    </source>
</evidence>
<evidence type="ECO:0000313" key="18">
    <source>
        <dbReference type="EMBL" id="ESW13418.1"/>
    </source>
</evidence>
<dbReference type="EC" id="1.13.11.27" evidence="5"/>
<comment type="cofactor">
    <cofactor evidence="1">
        <name>Fe cation</name>
        <dbReference type="ChEBI" id="CHEBI:24875"/>
    </cofactor>
</comment>
<dbReference type="CDD" id="cd07250">
    <property type="entry name" value="HPPD_C_like"/>
    <property type="match status" value="1"/>
</dbReference>
<keyword evidence="8" id="KW-0479">Metal-binding</keyword>
<dbReference type="InterPro" id="IPR041736">
    <property type="entry name" value="4OHPhenylPyrv_dOase_N"/>
</dbReference>
<dbReference type="SUPFAM" id="SSF54593">
    <property type="entry name" value="Glyoxalase/Bleomycin resistance protein/Dihydroxybiphenyl dioxygenase"/>
    <property type="match status" value="1"/>
</dbReference>
<evidence type="ECO:0000259" key="17">
    <source>
        <dbReference type="PROSITE" id="PS51819"/>
    </source>
</evidence>
<keyword evidence="12" id="KW-0560">Oxidoreductase</keyword>
<dbReference type="EMBL" id="CM002295">
    <property type="protein sequence ID" value="ESW13418.1"/>
    <property type="molecule type" value="Genomic_DNA"/>
</dbReference>
<keyword evidence="14" id="KW-0585">Phenylalanine catabolism</keyword>
<evidence type="ECO:0000256" key="12">
    <source>
        <dbReference type="ARBA" id="ARBA00023002"/>
    </source>
</evidence>
<dbReference type="eggNOG" id="KOG0638">
    <property type="taxonomic scope" value="Eukaryota"/>
</dbReference>
<dbReference type="GO" id="GO:0006559">
    <property type="term" value="P:L-phenylalanine catabolic process"/>
    <property type="evidence" value="ECO:0007669"/>
    <property type="project" value="UniProtKB-KW"/>
</dbReference>
<dbReference type="InterPro" id="IPR029068">
    <property type="entry name" value="Glyas_Bleomycin-R_OHBP_Dase"/>
</dbReference>
<dbReference type="Gene3D" id="3.10.180.10">
    <property type="entry name" value="2,3-Dihydroxybiphenyl 1,2-Dioxygenase, domain 1"/>
    <property type="match status" value="2"/>
</dbReference>
<dbReference type="CDD" id="cd08342">
    <property type="entry name" value="HPPD_N_like"/>
    <property type="match status" value="1"/>
</dbReference>
<dbReference type="STRING" id="3885.V7B980"/>
<evidence type="ECO:0000256" key="4">
    <source>
        <dbReference type="ARBA" id="ARBA00005877"/>
    </source>
</evidence>
<evidence type="ECO:0000256" key="2">
    <source>
        <dbReference type="ARBA" id="ARBA00004496"/>
    </source>
</evidence>
<evidence type="ECO:0000256" key="6">
    <source>
        <dbReference type="ARBA" id="ARBA00018452"/>
    </source>
</evidence>
<comment type="subcellular location">
    <subcellularLocation>
        <location evidence="2">Cytoplasm</location>
    </subcellularLocation>
</comment>
<dbReference type="PANTHER" id="PTHR11959:SF1">
    <property type="entry name" value="4-HYDROXYPHENYLPYRUVATE DIOXYGENASE"/>
    <property type="match status" value="1"/>
</dbReference>
<dbReference type="GO" id="GO:0046872">
    <property type="term" value="F:metal ion binding"/>
    <property type="evidence" value="ECO:0007669"/>
    <property type="project" value="UniProtKB-KW"/>
</dbReference>
<evidence type="ECO:0000256" key="11">
    <source>
        <dbReference type="ARBA" id="ARBA00022964"/>
    </source>
</evidence>
<dbReference type="PROSITE" id="PS51819">
    <property type="entry name" value="VOC"/>
    <property type="match status" value="2"/>
</dbReference>
<feature type="domain" description="VOC" evidence="17">
    <location>
        <begin position="269"/>
        <end position="429"/>
    </location>
</feature>
<evidence type="ECO:0000256" key="7">
    <source>
        <dbReference type="ARBA" id="ARBA00022490"/>
    </source>
</evidence>
<comment type="similarity">
    <text evidence="4">Belongs to the 4HPPD family.</text>
</comment>
<evidence type="ECO:0000256" key="1">
    <source>
        <dbReference type="ARBA" id="ARBA00001962"/>
    </source>
</evidence>